<proteinExistence type="predicted"/>
<sequence>MSPAARAPSTPAPCCAARGGGLAVAVRVAGFGLRKALRQLGEALSRWRASSAAASPRAAATAVLLQWLCSLLFRVIERGVRSLCHGAHACPPPAQRRPPPPPPAGKFVAHLLLLVARASQPSQLVAAAAA</sequence>
<evidence type="ECO:0000313" key="1">
    <source>
        <dbReference type="EMBL" id="CAG4955762.1"/>
    </source>
</evidence>
<name>A0A8S3WF62_PARAO</name>
<protein>
    <submittedName>
        <fullName evidence="1">(apollo) hypothetical protein</fullName>
    </submittedName>
</protein>
<dbReference type="EMBL" id="CAJQZP010000301">
    <property type="protein sequence ID" value="CAG4955762.1"/>
    <property type="molecule type" value="Genomic_DNA"/>
</dbReference>
<comment type="caution">
    <text evidence="1">The sequence shown here is derived from an EMBL/GenBank/DDBJ whole genome shotgun (WGS) entry which is preliminary data.</text>
</comment>
<gene>
    <name evidence="1" type="ORF">PAPOLLO_LOCUS5390</name>
</gene>
<accession>A0A8S3WF62</accession>
<keyword evidence="2" id="KW-1185">Reference proteome</keyword>
<evidence type="ECO:0000313" key="2">
    <source>
        <dbReference type="Proteomes" id="UP000691718"/>
    </source>
</evidence>
<dbReference type="Proteomes" id="UP000691718">
    <property type="component" value="Unassembled WGS sequence"/>
</dbReference>
<organism evidence="1 2">
    <name type="scientific">Parnassius apollo</name>
    <name type="common">Apollo butterfly</name>
    <name type="synonym">Papilio apollo</name>
    <dbReference type="NCBI Taxonomy" id="110799"/>
    <lineage>
        <taxon>Eukaryota</taxon>
        <taxon>Metazoa</taxon>
        <taxon>Ecdysozoa</taxon>
        <taxon>Arthropoda</taxon>
        <taxon>Hexapoda</taxon>
        <taxon>Insecta</taxon>
        <taxon>Pterygota</taxon>
        <taxon>Neoptera</taxon>
        <taxon>Endopterygota</taxon>
        <taxon>Lepidoptera</taxon>
        <taxon>Glossata</taxon>
        <taxon>Ditrysia</taxon>
        <taxon>Papilionoidea</taxon>
        <taxon>Papilionidae</taxon>
        <taxon>Parnassiinae</taxon>
        <taxon>Parnassini</taxon>
        <taxon>Parnassius</taxon>
        <taxon>Parnassius</taxon>
    </lineage>
</organism>
<dbReference type="AlphaFoldDB" id="A0A8S3WF62"/>
<reference evidence="1" key="1">
    <citation type="submission" date="2021-04" db="EMBL/GenBank/DDBJ databases">
        <authorList>
            <person name="Tunstrom K."/>
        </authorList>
    </citation>
    <scope>NUCLEOTIDE SEQUENCE</scope>
</reference>